<dbReference type="Proteomes" id="UP000004367">
    <property type="component" value="Unassembled WGS sequence"/>
</dbReference>
<dbReference type="Pfam" id="PF07228">
    <property type="entry name" value="SpoIIE"/>
    <property type="match status" value="1"/>
</dbReference>
<sequence length="372" mass="39315">MPSLSARTLRRRPDLMAGRAWRATIPGSASTPSVHGTAVLLVLLAFSFLYVLVGRPEAVPWSVFLPLIVLSGVIHRPAEHGLVVGVSLGCLAVAAVLVGSDTPHAVGTLVVGMLISTVTSWRCLARARVGVQGTGGELLLGQLRAGLERRAELPQLRPGWTVEGCISSAFGHPFSGDFIVSHLDDDAGRFEVVLVDVSGKGIPSASRAVQLSGALDALIGSVPPEELLALANDFVVRQEWAEGFATAVHVAVDLDTGEFRVWRAGHPPAAVFHGGSGNWSLLQEGVGPALGLVPAPVYCCDEGVLRRRDALILYSDGLVEQHDRVLDEGIDRLLGKAEFLVATGFVGGARRLCEQATSGDTDDRSVVLLWVD</sequence>
<comment type="caution">
    <text evidence="4">The sequence shown here is derived from an EMBL/GenBank/DDBJ whole genome shotgun (WGS) entry which is preliminary data.</text>
</comment>
<keyword evidence="5" id="KW-1185">Reference proteome</keyword>
<keyword evidence="2" id="KW-1133">Transmembrane helix</keyword>
<evidence type="ECO:0000256" key="1">
    <source>
        <dbReference type="ARBA" id="ARBA00022801"/>
    </source>
</evidence>
<proteinExistence type="predicted"/>
<evidence type="ECO:0000313" key="5">
    <source>
        <dbReference type="Proteomes" id="UP000004367"/>
    </source>
</evidence>
<dbReference type="GO" id="GO:0016791">
    <property type="term" value="F:phosphatase activity"/>
    <property type="evidence" value="ECO:0007669"/>
    <property type="project" value="TreeGrafter"/>
</dbReference>
<name>H5UVD2_9MICO</name>
<feature type="transmembrane region" description="Helical" evidence="2">
    <location>
        <begin position="81"/>
        <end position="99"/>
    </location>
</feature>
<dbReference type="InterPro" id="IPR052016">
    <property type="entry name" value="Bact_Sigma-Reg"/>
</dbReference>
<feature type="domain" description="PPM-type phosphatase" evidence="3">
    <location>
        <begin position="161"/>
        <end position="371"/>
    </location>
</feature>
<dbReference type="PANTHER" id="PTHR43156:SF2">
    <property type="entry name" value="STAGE II SPORULATION PROTEIN E"/>
    <property type="match status" value="1"/>
</dbReference>
<feature type="transmembrane region" description="Helical" evidence="2">
    <location>
        <begin position="105"/>
        <end position="124"/>
    </location>
</feature>
<dbReference type="SUPFAM" id="SSF81606">
    <property type="entry name" value="PP2C-like"/>
    <property type="match status" value="1"/>
</dbReference>
<dbReference type="EMBL" id="BAFE01000091">
    <property type="protein sequence ID" value="GAB49690.1"/>
    <property type="molecule type" value="Genomic_DNA"/>
</dbReference>
<feature type="transmembrane region" description="Helical" evidence="2">
    <location>
        <begin position="34"/>
        <end position="52"/>
    </location>
</feature>
<accession>H5UVD2</accession>
<protein>
    <submittedName>
        <fullName evidence="4">Putative serine/threonine protein phosphatase</fullName>
    </submittedName>
</protein>
<dbReference type="STRING" id="1089455.MOPEL_132_00570"/>
<keyword evidence="1" id="KW-0378">Hydrolase</keyword>
<reference evidence="4 5" key="1">
    <citation type="submission" date="2012-02" db="EMBL/GenBank/DDBJ databases">
        <title>Whole genome shotgun sequence of Mobilicoccus pelagius NBRC 104925.</title>
        <authorList>
            <person name="Yoshida Y."/>
            <person name="Hosoyama A."/>
            <person name="Tsuchikane K."/>
            <person name="Katsumata H."/>
            <person name="Yamazaki S."/>
            <person name="Fujita N."/>
        </authorList>
    </citation>
    <scope>NUCLEOTIDE SEQUENCE [LARGE SCALE GENOMIC DNA]</scope>
    <source>
        <strain evidence="4 5">NBRC 104925</strain>
    </source>
</reference>
<dbReference type="SMART" id="SM00331">
    <property type="entry name" value="PP2C_SIG"/>
    <property type="match status" value="1"/>
</dbReference>
<dbReference type="RefSeq" id="WP_009483533.1">
    <property type="nucleotide sequence ID" value="NZ_BAFE01000091.1"/>
</dbReference>
<dbReference type="Gene3D" id="3.60.40.10">
    <property type="entry name" value="PPM-type phosphatase domain"/>
    <property type="match status" value="1"/>
</dbReference>
<dbReference type="InterPro" id="IPR001932">
    <property type="entry name" value="PPM-type_phosphatase-like_dom"/>
</dbReference>
<evidence type="ECO:0000259" key="3">
    <source>
        <dbReference type="SMART" id="SM00331"/>
    </source>
</evidence>
<evidence type="ECO:0000313" key="4">
    <source>
        <dbReference type="EMBL" id="GAB49690.1"/>
    </source>
</evidence>
<dbReference type="AlphaFoldDB" id="H5UVD2"/>
<dbReference type="OrthoDB" id="4935951at2"/>
<gene>
    <name evidence="4" type="ORF">MOPEL_132_00570</name>
</gene>
<organism evidence="4 5">
    <name type="scientific">Mobilicoccus pelagius NBRC 104925</name>
    <dbReference type="NCBI Taxonomy" id="1089455"/>
    <lineage>
        <taxon>Bacteria</taxon>
        <taxon>Bacillati</taxon>
        <taxon>Actinomycetota</taxon>
        <taxon>Actinomycetes</taxon>
        <taxon>Micrococcales</taxon>
        <taxon>Dermatophilaceae</taxon>
        <taxon>Mobilicoccus</taxon>
    </lineage>
</organism>
<dbReference type="eggNOG" id="COG2208">
    <property type="taxonomic scope" value="Bacteria"/>
</dbReference>
<keyword evidence="2" id="KW-0472">Membrane</keyword>
<evidence type="ECO:0000256" key="2">
    <source>
        <dbReference type="SAM" id="Phobius"/>
    </source>
</evidence>
<keyword evidence="2" id="KW-0812">Transmembrane</keyword>
<dbReference type="PANTHER" id="PTHR43156">
    <property type="entry name" value="STAGE II SPORULATION PROTEIN E-RELATED"/>
    <property type="match status" value="1"/>
</dbReference>
<dbReference type="InterPro" id="IPR036457">
    <property type="entry name" value="PPM-type-like_dom_sf"/>
</dbReference>
<feature type="transmembrane region" description="Helical" evidence="2">
    <location>
        <begin position="58"/>
        <end position="74"/>
    </location>
</feature>